<evidence type="ECO:0000313" key="1">
    <source>
        <dbReference type="EMBL" id="GEU87411.1"/>
    </source>
</evidence>
<dbReference type="GO" id="GO:0016787">
    <property type="term" value="F:hydrolase activity"/>
    <property type="evidence" value="ECO:0007669"/>
    <property type="project" value="UniProtKB-KW"/>
</dbReference>
<reference evidence="1" key="1">
    <citation type="journal article" date="2019" name="Sci. Rep.">
        <title>Draft genome of Tanacetum cinerariifolium, the natural source of mosquito coil.</title>
        <authorList>
            <person name="Yamashiro T."/>
            <person name="Shiraishi A."/>
            <person name="Satake H."/>
            <person name="Nakayama K."/>
        </authorList>
    </citation>
    <scope>NUCLEOTIDE SEQUENCE</scope>
</reference>
<protein>
    <submittedName>
        <fullName evidence="1">Ubiquitin carboxyl-terminal hydrolase 9-like isoform X1</fullName>
    </submittedName>
</protein>
<dbReference type="AlphaFoldDB" id="A0A6L2NM86"/>
<organism evidence="1">
    <name type="scientific">Tanacetum cinerariifolium</name>
    <name type="common">Dalmatian daisy</name>
    <name type="synonym">Chrysanthemum cinerariifolium</name>
    <dbReference type="NCBI Taxonomy" id="118510"/>
    <lineage>
        <taxon>Eukaryota</taxon>
        <taxon>Viridiplantae</taxon>
        <taxon>Streptophyta</taxon>
        <taxon>Embryophyta</taxon>
        <taxon>Tracheophyta</taxon>
        <taxon>Spermatophyta</taxon>
        <taxon>Magnoliopsida</taxon>
        <taxon>eudicotyledons</taxon>
        <taxon>Gunneridae</taxon>
        <taxon>Pentapetalae</taxon>
        <taxon>asterids</taxon>
        <taxon>campanulids</taxon>
        <taxon>Asterales</taxon>
        <taxon>Asteraceae</taxon>
        <taxon>Asteroideae</taxon>
        <taxon>Anthemideae</taxon>
        <taxon>Anthemidinae</taxon>
        <taxon>Tanacetum</taxon>
    </lineage>
</organism>
<keyword evidence="1" id="KW-0378">Hydrolase</keyword>
<comment type="caution">
    <text evidence="1">The sequence shown here is derived from an EMBL/GenBank/DDBJ whole genome shotgun (WGS) entry which is preliminary data.</text>
</comment>
<dbReference type="EMBL" id="BKCJ010009534">
    <property type="protein sequence ID" value="GEU87411.1"/>
    <property type="molecule type" value="Genomic_DNA"/>
</dbReference>
<sequence length="134" mass="15206">MAFLMNGLHEDVNRVKQKPYFETKESDDRPDEEGQYKSTRLCIQFVTKSQSHLTLACTCHCHCLQRLPVNVFYEDGSGLPIPSTVNVSKHGCCKDLYQDLGIACCVGSDETLILAELESRWKEIFDTHGYLCRG</sequence>
<accession>A0A6L2NM86</accession>
<gene>
    <name evidence="1" type="ORF">Tci_059389</name>
</gene>
<proteinExistence type="predicted"/>
<name>A0A6L2NM86_TANCI</name>